<comment type="similarity">
    <text evidence="1">Belongs to the bacterial solute-binding protein 1 family.</text>
</comment>
<dbReference type="PROSITE" id="PS01037">
    <property type="entry name" value="SBP_BACTERIAL_1"/>
    <property type="match status" value="1"/>
</dbReference>
<evidence type="ECO:0000256" key="4">
    <source>
        <dbReference type="SAM" id="SignalP"/>
    </source>
</evidence>
<evidence type="ECO:0000256" key="1">
    <source>
        <dbReference type="ARBA" id="ARBA00008520"/>
    </source>
</evidence>
<dbReference type="GO" id="GO:0015768">
    <property type="term" value="P:maltose transport"/>
    <property type="evidence" value="ECO:0007669"/>
    <property type="project" value="TreeGrafter"/>
</dbReference>
<dbReference type="SUPFAM" id="SSF53850">
    <property type="entry name" value="Periplasmic binding protein-like II"/>
    <property type="match status" value="1"/>
</dbReference>
<dbReference type="KEGG" id="sapp:SAC06_00675"/>
<accession>A0AAU7V7T6</accession>
<evidence type="ECO:0000313" key="5">
    <source>
        <dbReference type="EMBL" id="XBW08107.1"/>
    </source>
</evidence>
<evidence type="ECO:0000256" key="3">
    <source>
        <dbReference type="ARBA" id="ARBA00022729"/>
    </source>
</evidence>
<keyword evidence="2" id="KW-0813">Transport</keyword>
<dbReference type="GO" id="GO:0055085">
    <property type="term" value="P:transmembrane transport"/>
    <property type="evidence" value="ECO:0007669"/>
    <property type="project" value="InterPro"/>
</dbReference>
<gene>
    <name evidence="5" type="ORF">SAC06_00675</name>
</gene>
<evidence type="ECO:0000256" key="2">
    <source>
        <dbReference type="ARBA" id="ARBA00022448"/>
    </source>
</evidence>
<name>A0AAU7V7T6_9ACTO</name>
<sequence length="424" mass="44129">MKRIGFNAGGRVTAIVGLAAALSLGLAACGGGGTSDSQSSPTSGGSDGAADGQVTIEVWDYLGQGVSHTAMEDAVAAFEAANPDIKVHRTSFAYADLAKSIVQGGVGGSVPDVAIVDVVDTQNFASLGLLKDVSAETQGMESEFYEGPWSSTQVDGKTFGLPLNSNNLALYYDKAAFEEAGVSVPLNWDELRSTAKALTTSDRFGIAMSGAKNEQGTFQFLPFLWQTGGDLDTYATDGATALGFMHDLIDDGSMSSSVANFSQEDARTQFVNGQSAMMINGPWELQNLQESDVDFGVAPLPTGKVAATGLGGENVVVFDKATQPEAAVKFLTFLTGTDGAKIYCDGSGQLSSRVDLEGQLKLSADPNMKVFEDQLGVAHARAYGAKYNEISAAVQESLQKVLTGAQDPQTAAADAAKVIEPLLP</sequence>
<proteinExistence type="inferred from homology"/>
<reference evidence="5" key="1">
    <citation type="submission" date="2023-11" db="EMBL/GenBank/DDBJ databases">
        <title>Scrofimicrobium hongkongense sp. nov., isolated from a patient with peritonitis.</title>
        <authorList>
            <person name="Lao H.Y."/>
            <person name="Wong A.Y.P."/>
            <person name="Ng T.L."/>
            <person name="Wong R.Y.L."/>
            <person name="Yau M.C.Y."/>
            <person name="Lam J.Y.W."/>
            <person name="Siu G.K.H."/>
        </authorList>
    </citation>
    <scope>NUCLEOTIDE SEQUENCE</scope>
    <source>
        <strain evidence="5">R131</strain>
    </source>
</reference>
<organism evidence="5">
    <name type="scientific">Scrofimicrobium appendicitidis</name>
    <dbReference type="NCBI Taxonomy" id="3079930"/>
    <lineage>
        <taxon>Bacteria</taxon>
        <taxon>Bacillati</taxon>
        <taxon>Actinomycetota</taxon>
        <taxon>Actinomycetes</taxon>
        <taxon>Actinomycetales</taxon>
        <taxon>Actinomycetaceae</taxon>
        <taxon>Scrofimicrobium</taxon>
    </lineage>
</organism>
<dbReference type="PANTHER" id="PTHR30061:SF50">
    <property type="entry name" value="MALTOSE_MALTODEXTRIN-BINDING PERIPLASMIC PROTEIN"/>
    <property type="match status" value="1"/>
</dbReference>
<dbReference type="AlphaFoldDB" id="A0AAU7V7T6"/>
<dbReference type="PROSITE" id="PS51257">
    <property type="entry name" value="PROKAR_LIPOPROTEIN"/>
    <property type="match status" value="1"/>
</dbReference>
<dbReference type="PANTHER" id="PTHR30061">
    <property type="entry name" value="MALTOSE-BINDING PERIPLASMIC PROTEIN"/>
    <property type="match status" value="1"/>
</dbReference>
<dbReference type="GO" id="GO:0055052">
    <property type="term" value="C:ATP-binding cassette (ABC) transporter complex, substrate-binding subunit-containing"/>
    <property type="evidence" value="ECO:0007669"/>
    <property type="project" value="TreeGrafter"/>
</dbReference>
<dbReference type="Gene3D" id="3.40.190.10">
    <property type="entry name" value="Periplasmic binding protein-like II"/>
    <property type="match status" value="2"/>
</dbReference>
<protein>
    <submittedName>
        <fullName evidence="5">Sugar ABC transporter substrate-binding protein</fullName>
    </submittedName>
</protein>
<dbReference type="RefSeq" id="WP_350258307.1">
    <property type="nucleotide sequence ID" value="NZ_CP138335.1"/>
</dbReference>
<dbReference type="GO" id="GO:1901982">
    <property type="term" value="F:maltose binding"/>
    <property type="evidence" value="ECO:0007669"/>
    <property type="project" value="TreeGrafter"/>
</dbReference>
<dbReference type="Pfam" id="PF01547">
    <property type="entry name" value="SBP_bac_1"/>
    <property type="match status" value="1"/>
</dbReference>
<keyword evidence="3 4" id="KW-0732">Signal</keyword>
<feature type="chain" id="PRO_5043403387" evidence="4">
    <location>
        <begin position="29"/>
        <end position="424"/>
    </location>
</feature>
<dbReference type="CDD" id="cd13585">
    <property type="entry name" value="PBP2_TMBP_like"/>
    <property type="match status" value="1"/>
</dbReference>
<dbReference type="EMBL" id="CP138335">
    <property type="protein sequence ID" value="XBW08107.1"/>
    <property type="molecule type" value="Genomic_DNA"/>
</dbReference>
<dbReference type="InterPro" id="IPR006059">
    <property type="entry name" value="SBP"/>
</dbReference>
<dbReference type="InterPro" id="IPR006061">
    <property type="entry name" value="SBP_1_CS"/>
</dbReference>
<feature type="signal peptide" evidence="4">
    <location>
        <begin position="1"/>
        <end position="28"/>
    </location>
</feature>
<dbReference type="GO" id="GO:0042956">
    <property type="term" value="P:maltodextrin transmembrane transport"/>
    <property type="evidence" value="ECO:0007669"/>
    <property type="project" value="TreeGrafter"/>
</dbReference>